<evidence type="ECO:0000313" key="1">
    <source>
        <dbReference type="EMBL" id="KAI4346040.1"/>
    </source>
</evidence>
<reference evidence="1 2" key="1">
    <citation type="journal article" date="2022" name="DNA Res.">
        <title>Chromosomal-level genome assembly of the orchid tree Bauhinia variegata (Leguminosae; Cercidoideae) supports the allotetraploid origin hypothesis of Bauhinia.</title>
        <authorList>
            <person name="Zhong Y."/>
            <person name="Chen Y."/>
            <person name="Zheng D."/>
            <person name="Pang J."/>
            <person name="Liu Y."/>
            <person name="Luo S."/>
            <person name="Meng S."/>
            <person name="Qian L."/>
            <person name="Wei D."/>
            <person name="Dai S."/>
            <person name="Zhou R."/>
        </authorList>
    </citation>
    <scope>NUCLEOTIDE SEQUENCE [LARGE SCALE GENOMIC DNA]</scope>
    <source>
        <strain evidence="1">BV-YZ2020</strain>
    </source>
</reference>
<organism evidence="1 2">
    <name type="scientific">Bauhinia variegata</name>
    <name type="common">Purple orchid tree</name>
    <name type="synonym">Phanera variegata</name>
    <dbReference type="NCBI Taxonomy" id="167791"/>
    <lineage>
        <taxon>Eukaryota</taxon>
        <taxon>Viridiplantae</taxon>
        <taxon>Streptophyta</taxon>
        <taxon>Embryophyta</taxon>
        <taxon>Tracheophyta</taxon>
        <taxon>Spermatophyta</taxon>
        <taxon>Magnoliopsida</taxon>
        <taxon>eudicotyledons</taxon>
        <taxon>Gunneridae</taxon>
        <taxon>Pentapetalae</taxon>
        <taxon>rosids</taxon>
        <taxon>fabids</taxon>
        <taxon>Fabales</taxon>
        <taxon>Fabaceae</taxon>
        <taxon>Cercidoideae</taxon>
        <taxon>Cercideae</taxon>
        <taxon>Bauhiniinae</taxon>
        <taxon>Bauhinia</taxon>
    </lineage>
</organism>
<dbReference type="Proteomes" id="UP000828941">
    <property type="component" value="Chromosome 5"/>
</dbReference>
<keyword evidence="2" id="KW-1185">Reference proteome</keyword>
<evidence type="ECO:0000313" key="2">
    <source>
        <dbReference type="Proteomes" id="UP000828941"/>
    </source>
</evidence>
<sequence length="254" mass="25944">MGSSLGSISLAMLVVLAHLAMAMAVVDPVAATGKEPIIELYMHDILGGSNPTSRPVTGLLGNIYNGQVPFAAPVGFNPPQGGIPIPNANGAIPTVNGVTGIPLGTGLAGTAFAGSTNNNNNNPNNLQPQQIGPDGLGLGFGTITVIDDVLTSSPELGSQTIGKAQGVYVASSADGTRQMMAFTALFEGGEYGDSLNFYGLFKIGSTMSQLSITGGTGKFKNARGFAEVRALIPPGQLATDGAETLLRITVHFHY</sequence>
<name>A0ACB9PHL1_BAUVA</name>
<dbReference type="EMBL" id="CM039430">
    <property type="protein sequence ID" value="KAI4346040.1"/>
    <property type="molecule type" value="Genomic_DNA"/>
</dbReference>
<proteinExistence type="predicted"/>
<gene>
    <name evidence="1" type="ORF">L6164_013122</name>
</gene>
<comment type="caution">
    <text evidence="1">The sequence shown here is derived from an EMBL/GenBank/DDBJ whole genome shotgun (WGS) entry which is preliminary data.</text>
</comment>
<protein>
    <submittedName>
        <fullName evidence="1">Uncharacterized protein</fullName>
    </submittedName>
</protein>
<accession>A0ACB9PHL1</accession>